<protein>
    <submittedName>
        <fullName evidence="1">cAMP-specific 3',5'-cyclic phosphodiesterase, like</fullName>
    </submittedName>
</protein>
<accession>A0A7J6VEW3</accession>
<dbReference type="PANTHER" id="PTHR34958:SF1">
    <property type="entry name" value="ARMADILLO-LIKE HELICAL DOMAIN-CONTAINING PROTEIN"/>
    <property type="match status" value="1"/>
</dbReference>
<reference evidence="1 2" key="1">
    <citation type="submission" date="2020-06" db="EMBL/GenBank/DDBJ databases">
        <title>Transcriptomic and genomic resources for Thalictrum thalictroides and T. hernandezii: Facilitating candidate gene discovery in an emerging model plant lineage.</title>
        <authorList>
            <person name="Arias T."/>
            <person name="Riano-Pachon D.M."/>
            <person name="Di Stilio V.S."/>
        </authorList>
    </citation>
    <scope>NUCLEOTIDE SEQUENCE [LARGE SCALE GENOMIC DNA]</scope>
    <source>
        <strain evidence="2">cv. WT478/WT964</strain>
        <tissue evidence="1">Leaves</tissue>
    </source>
</reference>
<feature type="non-terminal residue" evidence="1">
    <location>
        <position position="1"/>
    </location>
</feature>
<dbReference type="OrthoDB" id="1905883at2759"/>
<organism evidence="1 2">
    <name type="scientific">Thalictrum thalictroides</name>
    <name type="common">Rue-anemone</name>
    <name type="synonym">Anemone thalictroides</name>
    <dbReference type="NCBI Taxonomy" id="46969"/>
    <lineage>
        <taxon>Eukaryota</taxon>
        <taxon>Viridiplantae</taxon>
        <taxon>Streptophyta</taxon>
        <taxon>Embryophyta</taxon>
        <taxon>Tracheophyta</taxon>
        <taxon>Spermatophyta</taxon>
        <taxon>Magnoliopsida</taxon>
        <taxon>Ranunculales</taxon>
        <taxon>Ranunculaceae</taxon>
        <taxon>Thalictroideae</taxon>
        <taxon>Thalictrum</taxon>
    </lineage>
</organism>
<comment type="caution">
    <text evidence="1">The sequence shown here is derived from an EMBL/GenBank/DDBJ whole genome shotgun (WGS) entry which is preliminary data.</text>
</comment>
<dbReference type="EMBL" id="JABWDY010033647">
    <property type="protein sequence ID" value="KAF5183287.1"/>
    <property type="molecule type" value="Genomic_DNA"/>
</dbReference>
<keyword evidence="2" id="KW-1185">Reference proteome</keyword>
<dbReference type="Proteomes" id="UP000554482">
    <property type="component" value="Unassembled WGS sequence"/>
</dbReference>
<evidence type="ECO:0000313" key="2">
    <source>
        <dbReference type="Proteomes" id="UP000554482"/>
    </source>
</evidence>
<sequence>MKITDIYGFYAMSNKKNQPKPNFSSMENEMPSHCHAFALTLVGESSVVVHFVPDRIVAALLPVLMRSSEAQNRIVVGCSIASKCIENLLVFRREQQPLRLNPAEVQEVIAAVCSETSLPKSHLITVSSRLNNSSGKPSMDAAVSVLIKLVIDMYVLDSRTAAPFTLSMLEEMLRSLRLASKVRAFDLIINLGIHAHLLEPMLSDDPPTIEEELPQEIYLNNEGQLLPQVNRNSDSCKQQGIASAVYKFESWLLNILHEILLLLVQ</sequence>
<name>A0A7J6VEW3_THATH</name>
<dbReference type="AlphaFoldDB" id="A0A7J6VEW3"/>
<dbReference type="PANTHER" id="PTHR34958">
    <property type="entry name" value="CONDITIONAL LOSS-OF-GROWTH 1"/>
    <property type="match status" value="1"/>
</dbReference>
<evidence type="ECO:0000313" key="1">
    <source>
        <dbReference type="EMBL" id="KAF5183287.1"/>
    </source>
</evidence>
<gene>
    <name evidence="1" type="ORF">FRX31_027124</name>
</gene>
<proteinExistence type="predicted"/>